<protein>
    <submittedName>
        <fullName evidence="7">Protein SRG1</fullName>
    </submittedName>
</protein>
<organism evidence="7 8">
    <name type="scientific">Acorus calamus</name>
    <name type="common">Sweet flag</name>
    <dbReference type="NCBI Taxonomy" id="4465"/>
    <lineage>
        <taxon>Eukaryota</taxon>
        <taxon>Viridiplantae</taxon>
        <taxon>Streptophyta</taxon>
        <taxon>Embryophyta</taxon>
        <taxon>Tracheophyta</taxon>
        <taxon>Spermatophyta</taxon>
        <taxon>Magnoliopsida</taxon>
        <taxon>Liliopsida</taxon>
        <taxon>Acoraceae</taxon>
        <taxon>Acorus</taxon>
    </lineage>
</organism>
<dbReference type="SUPFAM" id="SSF51197">
    <property type="entry name" value="Clavaminate synthase-like"/>
    <property type="match status" value="1"/>
</dbReference>
<dbReference type="Pfam" id="PF03171">
    <property type="entry name" value="2OG-FeII_Oxy"/>
    <property type="match status" value="1"/>
</dbReference>
<dbReference type="GO" id="GO:0046872">
    <property type="term" value="F:metal ion binding"/>
    <property type="evidence" value="ECO:0007669"/>
    <property type="project" value="UniProtKB-KW"/>
</dbReference>
<dbReference type="InterPro" id="IPR044861">
    <property type="entry name" value="IPNS-like_FE2OG_OXY"/>
</dbReference>
<sequence length="355" mass="40321">MDCLKDWPEPVISVETLTGLPTIPERYIKPPSQRPNITTTTTTSNLNIPTIDLATLRQGLDDHEAMEGIRKACREWGFFILVNHGVEPELMRAMRGVWRRFFYLPLKEKKRYANSPATYEGFGSRLGVEKGAILDWGDYFFLHILPPCMKSHEKWPALPTSCREITEEYSKELIKLCGFLMKVFSRNLELGEGRFQEAFGGEEVGVCLRVNYYPKCPQPDLTLGLSPHSDPGGLTLLHVDDHVEGLQVRKDGEWITVKPAPDSFIVNIADQLQILSNGIYKSVEHRVIVNSSQDRISLAFFYNPKSDIPISPFGELVTPPERPAMYQQMTFDEYRLSIRKRGLKGKSLGESIKST</sequence>
<dbReference type="AlphaFoldDB" id="A0AAV9EHM6"/>
<dbReference type="Pfam" id="PF14226">
    <property type="entry name" value="DIOX_N"/>
    <property type="match status" value="1"/>
</dbReference>
<evidence type="ECO:0000259" key="6">
    <source>
        <dbReference type="PROSITE" id="PS51471"/>
    </source>
</evidence>
<proteinExistence type="inferred from homology"/>
<gene>
    <name evidence="7" type="primary">SRG1</name>
    <name evidence="7" type="ORF">QJS10_CPA07g01112</name>
</gene>
<keyword evidence="3 5" id="KW-0560">Oxidoreductase</keyword>
<evidence type="ECO:0000256" key="4">
    <source>
        <dbReference type="ARBA" id="ARBA00023004"/>
    </source>
</evidence>
<evidence type="ECO:0000256" key="2">
    <source>
        <dbReference type="ARBA" id="ARBA00022723"/>
    </source>
</evidence>
<dbReference type="PRINTS" id="PR00682">
    <property type="entry name" value="IPNSYNTHASE"/>
</dbReference>
<dbReference type="InterPro" id="IPR026992">
    <property type="entry name" value="DIOX_N"/>
</dbReference>
<dbReference type="InterPro" id="IPR005123">
    <property type="entry name" value="Oxoglu/Fe-dep_dioxygenase_dom"/>
</dbReference>
<dbReference type="EMBL" id="JAUJYO010000007">
    <property type="protein sequence ID" value="KAK1311738.1"/>
    <property type="molecule type" value="Genomic_DNA"/>
</dbReference>
<reference evidence="7" key="1">
    <citation type="journal article" date="2023" name="Nat. Commun.">
        <title>Diploid and tetraploid genomes of Acorus and the evolution of monocots.</title>
        <authorList>
            <person name="Ma L."/>
            <person name="Liu K.W."/>
            <person name="Li Z."/>
            <person name="Hsiao Y.Y."/>
            <person name="Qi Y."/>
            <person name="Fu T."/>
            <person name="Tang G.D."/>
            <person name="Zhang D."/>
            <person name="Sun W.H."/>
            <person name="Liu D.K."/>
            <person name="Li Y."/>
            <person name="Chen G.Z."/>
            <person name="Liu X.D."/>
            <person name="Liao X.Y."/>
            <person name="Jiang Y.T."/>
            <person name="Yu X."/>
            <person name="Hao Y."/>
            <person name="Huang J."/>
            <person name="Zhao X.W."/>
            <person name="Ke S."/>
            <person name="Chen Y.Y."/>
            <person name="Wu W.L."/>
            <person name="Hsu J.L."/>
            <person name="Lin Y.F."/>
            <person name="Huang M.D."/>
            <person name="Li C.Y."/>
            <person name="Huang L."/>
            <person name="Wang Z.W."/>
            <person name="Zhao X."/>
            <person name="Zhong W.Y."/>
            <person name="Peng D.H."/>
            <person name="Ahmad S."/>
            <person name="Lan S."/>
            <person name="Zhang J.S."/>
            <person name="Tsai W.C."/>
            <person name="Van de Peer Y."/>
            <person name="Liu Z.J."/>
        </authorList>
    </citation>
    <scope>NUCLEOTIDE SEQUENCE</scope>
    <source>
        <strain evidence="7">CP</strain>
    </source>
</reference>
<feature type="domain" description="Fe2OG dioxygenase" evidence="6">
    <location>
        <begin position="203"/>
        <end position="304"/>
    </location>
</feature>
<dbReference type="Gene3D" id="2.60.120.330">
    <property type="entry name" value="B-lactam Antibiotic, Isopenicillin N Synthase, Chain"/>
    <property type="match status" value="1"/>
</dbReference>
<keyword evidence="4 5" id="KW-0408">Iron</keyword>
<dbReference type="GO" id="GO:0016491">
    <property type="term" value="F:oxidoreductase activity"/>
    <property type="evidence" value="ECO:0007669"/>
    <property type="project" value="UniProtKB-KW"/>
</dbReference>
<evidence type="ECO:0000256" key="1">
    <source>
        <dbReference type="ARBA" id="ARBA00008056"/>
    </source>
</evidence>
<dbReference type="InterPro" id="IPR050295">
    <property type="entry name" value="Plant_2OG-oxidoreductases"/>
</dbReference>
<evidence type="ECO:0000256" key="3">
    <source>
        <dbReference type="ARBA" id="ARBA00023002"/>
    </source>
</evidence>
<name>A0AAV9EHM6_ACOCL</name>
<dbReference type="Proteomes" id="UP001180020">
    <property type="component" value="Unassembled WGS sequence"/>
</dbReference>
<evidence type="ECO:0000313" key="8">
    <source>
        <dbReference type="Proteomes" id="UP001180020"/>
    </source>
</evidence>
<dbReference type="FunFam" id="2.60.120.330:FF:000079">
    <property type="entry name" value="Protein SRG1"/>
    <property type="match status" value="1"/>
</dbReference>
<dbReference type="InterPro" id="IPR027443">
    <property type="entry name" value="IPNS-like_sf"/>
</dbReference>
<keyword evidence="2 5" id="KW-0479">Metal-binding</keyword>
<accession>A0AAV9EHM6</accession>
<comment type="similarity">
    <text evidence="1 5">Belongs to the iron/ascorbate-dependent oxidoreductase family.</text>
</comment>
<evidence type="ECO:0000313" key="7">
    <source>
        <dbReference type="EMBL" id="KAK1311738.1"/>
    </source>
</evidence>
<evidence type="ECO:0000256" key="5">
    <source>
        <dbReference type="RuleBase" id="RU003682"/>
    </source>
</evidence>
<keyword evidence="8" id="KW-1185">Reference proteome</keyword>
<dbReference type="PANTHER" id="PTHR47991">
    <property type="entry name" value="OXOGLUTARATE/IRON-DEPENDENT DIOXYGENASE"/>
    <property type="match status" value="1"/>
</dbReference>
<reference evidence="7" key="2">
    <citation type="submission" date="2023-06" db="EMBL/GenBank/DDBJ databases">
        <authorList>
            <person name="Ma L."/>
            <person name="Liu K.-W."/>
            <person name="Li Z."/>
            <person name="Hsiao Y.-Y."/>
            <person name="Qi Y."/>
            <person name="Fu T."/>
            <person name="Tang G."/>
            <person name="Zhang D."/>
            <person name="Sun W.-H."/>
            <person name="Liu D.-K."/>
            <person name="Li Y."/>
            <person name="Chen G.-Z."/>
            <person name="Liu X.-D."/>
            <person name="Liao X.-Y."/>
            <person name="Jiang Y.-T."/>
            <person name="Yu X."/>
            <person name="Hao Y."/>
            <person name="Huang J."/>
            <person name="Zhao X.-W."/>
            <person name="Ke S."/>
            <person name="Chen Y.-Y."/>
            <person name="Wu W.-L."/>
            <person name="Hsu J.-L."/>
            <person name="Lin Y.-F."/>
            <person name="Huang M.-D."/>
            <person name="Li C.-Y."/>
            <person name="Huang L."/>
            <person name="Wang Z.-W."/>
            <person name="Zhao X."/>
            <person name="Zhong W.-Y."/>
            <person name="Peng D.-H."/>
            <person name="Ahmad S."/>
            <person name="Lan S."/>
            <person name="Zhang J.-S."/>
            <person name="Tsai W.-C."/>
            <person name="Van De Peer Y."/>
            <person name="Liu Z.-J."/>
        </authorList>
    </citation>
    <scope>NUCLEOTIDE SEQUENCE</scope>
    <source>
        <strain evidence="7">CP</strain>
        <tissue evidence="7">Leaves</tissue>
    </source>
</reference>
<dbReference type="PROSITE" id="PS51471">
    <property type="entry name" value="FE2OG_OXY"/>
    <property type="match status" value="1"/>
</dbReference>
<comment type="caution">
    <text evidence="7">The sequence shown here is derived from an EMBL/GenBank/DDBJ whole genome shotgun (WGS) entry which is preliminary data.</text>
</comment>